<evidence type="ECO:0000313" key="2">
    <source>
        <dbReference type="Proteomes" id="UP001169063"/>
    </source>
</evidence>
<evidence type="ECO:0000313" key="1">
    <source>
        <dbReference type="EMBL" id="MDO1560354.1"/>
    </source>
</evidence>
<name>A0ABT8SP58_9CAUL</name>
<organism evidence="1 2">
    <name type="scientific">Peiella sedimenti</name>
    <dbReference type="NCBI Taxonomy" id="3061083"/>
    <lineage>
        <taxon>Bacteria</taxon>
        <taxon>Pseudomonadati</taxon>
        <taxon>Pseudomonadota</taxon>
        <taxon>Alphaproteobacteria</taxon>
        <taxon>Caulobacterales</taxon>
        <taxon>Caulobacteraceae</taxon>
        <taxon>Peiella</taxon>
    </lineage>
</organism>
<dbReference type="Proteomes" id="UP001169063">
    <property type="component" value="Unassembled WGS sequence"/>
</dbReference>
<proteinExistence type="predicted"/>
<dbReference type="RefSeq" id="WP_302110786.1">
    <property type="nucleotide sequence ID" value="NZ_JAUKTR010000006.1"/>
</dbReference>
<reference evidence="1" key="1">
    <citation type="submission" date="2023-07" db="EMBL/GenBank/DDBJ databases">
        <title>Brevundimonas soil sp. nov., isolated from the soil of chemical plant.</title>
        <authorList>
            <person name="Wu N."/>
        </authorList>
    </citation>
    <scope>NUCLEOTIDE SEQUENCE</scope>
    <source>
        <strain evidence="1">XZ-24</strain>
    </source>
</reference>
<gene>
    <name evidence="1" type="ORF">Q0812_13040</name>
</gene>
<keyword evidence="2" id="KW-1185">Reference proteome</keyword>
<sequence>MDGEGQRLAPAEGAAILAYVADMARQLAEMARQEGETHLSELLSLASDYAGRDRSFDS</sequence>
<dbReference type="EMBL" id="JAUKTR010000006">
    <property type="protein sequence ID" value="MDO1560354.1"/>
    <property type="molecule type" value="Genomic_DNA"/>
</dbReference>
<accession>A0ABT8SP58</accession>
<comment type="caution">
    <text evidence="1">The sequence shown here is derived from an EMBL/GenBank/DDBJ whole genome shotgun (WGS) entry which is preliminary data.</text>
</comment>
<protein>
    <submittedName>
        <fullName evidence="1">Uncharacterized protein</fullName>
    </submittedName>
</protein>